<protein>
    <submittedName>
        <fullName evidence="1">Uncharacterized protein</fullName>
    </submittedName>
</protein>
<dbReference type="EMBL" id="CAICTM010000120">
    <property type="protein sequence ID" value="CAB9501900.1"/>
    <property type="molecule type" value="Genomic_DNA"/>
</dbReference>
<dbReference type="AlphaFoldDB" id="A0A9N8DHB9"/>
<proteinExistence type="predicted"/>
<comment type="caution">
    <text evidence="1">The sequence shown here is derived from an EMBL/GenBank/DDBJ whole genome shotgun (WGS) entry which is preliminary data.</text>
</comment>
<evidence type="ECO:0000313" key="1">
    <source>
        <dbReference type="EMBL" id="CAB9501900.1"/>
    </source>
</evidence>
<name>A0A9N8DHB9_9STRA</name>
<gene>
    <name evidence="1" type="ORF">SEMRO_121_G058940.1</name>
</gene>
<dbReference type="Proteomes" id="UP001153069">
    <property type="component" value="Unassembled WGS sequence"/>
</dbReference>
<sequence length="226" mass="25991">MFIAATISITSNDNNALVSQSQQQQQKSPQFMESLNTKLLSEVFSWLENDNTTSFHLALTNKRCYQAWKGFRRPSPLPLRFVGTLGDWSDDEDDEDCRDGPTCQQEPFALEVGMNNYQPEGELLTTIHVVATNDDDESSEDEDYDDVSDDDDSVQQLRDNLYCGYDMRRSDVLSLVDCVKPSVVRRIHRQRNRLCRSIPWKDILEEMKVGLLALMIARTVMQEVRL</sequence>
<organism evidence="1 2">
    <name type="scientific">Seminavis robusta</name>
    <dbReference type="NCBI Taxonomy" id="568900"/>
    <lineage>
        <taxon>Eukaryota</taxon>
        <taxon>Sar</taxon>
        <taxon>Stramenopiles</taxon>
        <taxon>Ochrophyta</taxon>
        <taxon>Bacillariophyta</taxon>
        <taxon>Bacillariophyceae</taxon>
        <taxon>Bacillariophycidae</taxon>
        <taxon>Naviculales</taxon>
        <taxon>Naviculaceae</taxon>
        <taxon>Seminavis</taxon>
    </lineage>
</organism>
<evidence type="ECO:0000313" key="2">
    <source>
        <dbReference type="Proteomes" id="UP001153069"/>
    </source>
</evidence>
<accession>A0A9N8DHB9</accession>
<keyword evidence="2" id="KW-1185">Reference proteome</keyword>
<reference evidence="1" key="1">
    <citation type="submission" date="2020-06" db="EMBL/GenBank/DDBJ databases">
        <authorList>
            <consortium name="Plant Systems Biology data submission"/>
        </authorList>
    </citation>
    <scope>NUCLEOTIDE SEQUENCE</scope>
    <source>
        <strain evidence="1">D6</strain>
    </source>
</reference>